<evidence type="ECO:0000256" key="1">
    <source>
        <dbReference type="ARBA" id="ARBA00023015"/>
    </source>
</evidence>
<dbReference type="GO" id="GO:0003700">
    <property type="term" value="F:DNA-binding transcription factor activity"/>
    <property type="evidence" value="ECO:0007669"/>
    <property type="project" value="InterPro"/>
</dbReference>
<organism evidence="5 6">
    <name type="scientific">Buttiauxella agrestis</name>
    <dbReference type="NCBI Taxonomy" id="82977"/>
    <lineage>
        <taxon>Bacteria</taxon>
        <taxon>Pseudomonadati</taxon>
        <taxon>Pseudomonadota</taxon>
        <taxon>Gammaproteobacteria</taxon>
        <taxon>Enterobacterales</taxon>
        <taxon>Enterobacteriaceae</taxon>
        <taxon>Buttiauxella</taxon>
    </lineage>
</organism>
<dbReference type="InterPro" id="IPR009057">
    <property type="entry name" value="Homeodomain-like_sf"/>
</dbReference>
<proteinExistence type="predicted"/>
<evidence type="ECO:0000256" key="3">
    <source>
        <dbReference type="ARBA" id="ARBA00023163"/>
    </source>
</evidence>
<evidence type="ECO:0000259" key="4">
    <source>
        <dbReference type="PROSITE" id="PS01124"/>
    </source>
</evidence>
<dbReference type="Pfam" id="PF12833">
    <property type="entry name" value="HTH_18"/>
    <property type="match status" value="1"/>
</dbReference>
<dbReference type="EMBL" id="UIGI01000001">
    <property type="protein sequence ID" value="SUW64009.1"/>
    <property type="molecule type" value="Genomic_DNA"/>
</dbReference>
<evidence type="ECO:0000313" key="6">
    <source>
        <dbReference type="Proteomes" id="UP000255528"/>
    </source>
</evidence>
<dbReference type="Gene3D" id="1.10.10.60">
    <property type="entry name" value="Homeodomain-like"/>
    <property type="match status" value="1"/>
</dbReference>
<reference evidence="5 6" key="1">
    <citation type="submission" date="2018-06" db="EMBL/GenBank/DDBJ databases">
        <authorList>
            <consortium name="Pathogen Informatics"/>
            <person name="Doyle S."/>
        </authorList>
    </citation>
    <scope>NUCLEOTIDE SEQUENCE [LARGE SCALE GENOMIC DNA]</scope>
    <source>
        <strain evidence="5 6">NCTC12119</strain>
    </source>
</reference>
<dbReference type="PROSITE" id="PS01124">
    <property type="entry name" value="HTH_ARAC_FAMILY_2"/>
    <property type="match status" value="1"/>
</dbReference>
<dbReference type="PANTHER" id="PTHR47894:SF4">
    <property type="entry name" value="HTH-TYPE TRANSCRIPTIONAL REGULATOR GADX"/>
    <property type="match status" value="1"/>
</dbReference>
<evidence type="ECO:0000256" key="2">
    <source>
        <dbReference type="ARBA" id="ARBA00023125"/>
    </source>
</evidence>
<accession>A0A381C9H5</accession>
<dbReference type="GO" id="GO:0000976">
    <property type="term" value="F:transcription cis-regulatory region binding"/>
    <property type="evidence" value="ECO:0007669"/>
    <property type="project" value="TreeGrafter"/>
</dbReference>
<evidence type="ECO:0000313" key="5">
    <source>
        <dbReference type="EMBL" id="SUW64009.1"/>
    </source>
</evidence>
<protein>
    <submittedName>
        <fullName evidence="5">HTH-type transcriptional regulator gadW</fullName>
    </submittedName>
</protein>
<keyword evidence="3" id="KW-0804">Transcription</keyword>
<dbReference type="AlphaFoldDB" id="A0A381C9H5"/>
<dbReference type="RefSeq" id="WP_115631835.1">
    <property type="nucleotide sequence ID" value="NZ_UIGI01000001.1"/>
</dbReference>
<dbReference type="SUPFAM" id="SSF46689">
    <property type="entry name" value="Homeodomain-like"/>
    <property type="match status" value="1"/>
</dbReference>
<dbReference type="InterPro" id="IPR020449">
    <property type="entry name" value="Tscrpt_reg_AraC-type_HTH"/>
</dbReference>
<dbReference type="PROSITE" id="PS00041">
    <property type="entry name" value="HTH_ARAC_FAMILY_1"/>
    <property type="match status" value="1"/>
</dbReference>
<gene>
    <name evidence="5" type="primary">gadW</name>
    <name evidence="5" type="ORF">NCTC12119_02508</name>
</gene>
<feature type="domain" description="HTH araC/xylS-type" evidence="4">
    <location>
        <begin position="167"/>
        <end position="262"/>
    </location>
</feature>
<dbReference type="SMART" id="SM00342">
    <property type="entry name" value="HTH_ARAC"/>
    <property type="match status" value="1"/>
</dbReference>
<sequence length="262" mass="29818">MQDVHFQHKNLTTAEVYSSQLHRLHRVKLFSPAICHITQGSKVIIQDENRLLATPDVLIIIPANTELEIINQPAQGTFRSELLLLSPELLAAFKTHYIQDYPPARHVSLCAPMSQGLKFMWGNLLHAVRDDLPAKLQEHQAMGLLLALHQDGLAGPLLIERRYNLTEQVRQIIMMSPAKLWTAQEIAQHLSLGASTLRRRLQQESRSYRQIVEEVRMSFALAQLQTTTLPIGEIASRCGYLSSSRFTARFRQHYGCLPKNVR</sequence>
<dbReference type="PANTHER" id="PTHR47894">
    <property type="entry name" value="HTH-TYPE TRANSCRIPTIONAL REGULATOR GADX"/>
    <property type="match status" value="1"/>
</dbReference>
<dbReference type="PRINTS" id="PR00032">
    <property type="entry name" value="HTHARAC"/>
</dbReference>
<keyword evidence="2" id="KW-0238">DNA-binding</keyword>
<dbReference type="GO" id="GO:0005829">
    <property type="term" value="C:cytosol"/>
    <property type="evidence" value="ECO:0007669"/>
    <property type="project" value="TreeGrafter"/>
</dbReference>
<name>A0A381C9H5_9ENTR</name>
<dbReference type="Proteomes" id="UP000255528">
    <property type="component" value="Unassembled WGS sequence"/>
</dbReference>
<keyword evidence="1" id="KW-0805">Transcription regulation</keyword>
<dbReference type="InterPro" id="IPR018062">
    <property type="entry name" value="HTH_AraC-typ_CS"/>
</dbReference>
<dbReference type="InterPro" id="IPR018060">
    <property type="entry name" value="HTH_AraC"/>
</dbReference>